<keyword evidence="1" id="KW-0472">Membrane</keyword>
<evidence type="ECO:0000313" key="3">
    <source>
        <dbReference type="Proteomes" id="UP001315278"/>
    </source>
</evidence>
<name>A0ABS5FST7_9BRAD</name>
<keyword evidence="3" id="KW-1185">Reference proteome</keyword>
<reference evidence="3" key="1">
    <citation type="journal article" date="2021" name="ISME J.">
        <title>Evolutionary origin and ecological implication of a unique nif island in free-living Bradyrhizobium lineages.</title>
        <authorList>
            <person name="Tao J."/>
        </authorList>
    </citation>
    <scope>NUCLEOTIDE SEQUENCE [LARGE SCALE GENOMIC DNA]</scope>
    <source>
        <strain evidence="3">SZCCT0434</strain>
    </source>
</reference>
<feature type="transmembrane region" description="Helical" evidence="1">
    <location>
        <begin position="84"/>
        <end position="110"/>
    </location>
</feature>
<dbReference type="Proteomes" id="UP001315278">
    <property type="component" value="Unassembled WGS sequence"/>
</dbReference>
<feature type="transmembrane region" description="Helical" evidence="1">
    <location>
        <begin position="44"/>
        <end position="63"/>
    </location>
</feature>
<evidence type="ECO:0000313" key="2">
    <source>
        <dbReference type="EMBL" id="MBR0799860.1"/>
    </source>
</evidence>
<evidence type="ECO:0000256" key="1">
    <source>
        <dbReference type="SAM" id="Phobius"/>
    </source>
</evidence>
<sequence>MSPVRFSLSALSEGRWYEHVIRFVLGGAVTTFTGYISSRYGASVGGIFLGLPAIFCASATLIEKHEVRRKREAGFAGARRGRQAAALDAAGAPLGAIGMLCFASVFALLARSNIPITFMVASFAWVVTSIAAWYLRRKSRLVRSSRIGKKAGGSAHSRGG</sequence>
<proteinExistence type="predicted"/>
<keyword evidence="1" id="KW-1133">Transmembrane helix</keyword>
<protein>
    <submittedName>
        <fullName evidence="2">DUF3147 family protein</fullName>
    </submittedName>
</protein>
<dbReference type="InterPro" id="IPR021493">
    <property type="entry name" value="DUF3147"/>
</dbReference>
<accession>A0ABS5FST7</accession>
<feature type="transmembrane region" description="Helical" evidence="1">
    <location>
        <begin position="116"/>
        <end position="135"/>
    </location>
</feature>
<comment type="caution">
    <text evidence="2">The sequence shown here is derived from an EMBL/GenBank/DDBJ whole genome shotgun (WGS) entry which is preliminary data.</text>
</comment>
<dbReference type="EMBL" id="JAFCJH010000044">
    <property type="protein sequence ID" value="MBR0799860.1"/>
    <property type="molecule type" value="Genomic_DNA"/>
</dbReference>
<dbReference type="RefSeq" id="WP_212494493.1">
    <property type="nucleotide sequence ID" value="NZ_JAFCJH010000044.1"/>
</dbReference>
<gene>
    <name evidence="2" type="ORF">JQ615_31290</name>
</gene>
<dbReference type="Pfam" id="PF11345">
    <property type="entry name" value="DUF3147"/>
    <property type="match status" value="1"/>
</dbReference>
<organism evidence="2 3">
    <name type="scientific">Bradyrhizobium jicamae</name>
    <dbReference type="NCBI Taxonomy" id="280332"/>
    <lineage>
        <taxon>Bacteria</taxon>
        <taxon>Pseudomonadati</taxon>
        <taxon>Pseudomonadota</taxon>
        <taxon>Alphaproteobacteria</taxon>
        <taxon>Hyphomicrobiales</taxon>
        <taxon>Nitrobacteraceae</taxon>
        <taxon>Bradyrhizobium</taxon>
    </lineage>
</organism>
<keyword evidence="1" id="KW-0812">Transmembrane</keyword>